<protein>
    <submittedName>
        <fullName evidence="2">Uncharacterized protein</fullName>
    </submittedName>
</protein>
<feature type="transmembrane region" description="Helical" evidence="1">
    <location>
        <begin position="139"/>
        <end position="158"/>
    </location>
</feature>
<dbReference type="GeneID" id="14887615"/>
<dbReference type="VEuPathDB" id="AmoebaDB:EIN_434910"/>
<evidence type="ECO:0000256" key="1">
    <source>
        <dbReference type="SAM" id="Phobius"/>
    </source>
</evidence>
<dbReference type="AlphaFoldDB" id="A0A0A1U9D2"/>
<keyword evidence="3" id="KW-1185">Reference proteome</keyword>
<name>A0A0A1U9D2_ENTIV</name>
<proteinExistence type="predicted"/>
<reference evidence="2 3" key="1">
    <citation type="submission" date="2012-10" db="EMBL/GenBank/DDBJ databases">
        <authorList>
            <person name="Zafar N."/>
            <person name="Inman J."/>
            <person name="Hall N."/>
            <person name="Lorenzi H."/>
            <person name="Caler E."/>
        </authorList>
    </citation>
    <scope>NUCLEOTIDE SEQUENCE [LARGE SCALE GENOMIC DNA]</scope>
    <source>
        <strain evidence="2 3">IP1</strain>
    </source>
</reference>
<dbReference type="Proteomes" id="UP000014680">
    <property type="component" value="Unassembled WGS sequence"/>
</dbReference>
<gene>
    <name evidence="2" type="ORF">EIN_434910</name>
</gene>
<dbReference type="RefSeq" id="XP_004255396.1">
    <property type="nucleotide sequence ID" value="XM_004255348.1"/>
</dbReference>
<evidence type="ECO:0000313" key="3">
    <source>
        <dbReference type="Proteomes" id="UP000014680"/>
    </source>
</evidence>
<evidence type="ECO:0000313" key="2">
    <source>
        <dbReference type="EMBL" id="ELP88625.1"/>
    </source>
</evidence>
<keyword evidence="1" id="KW-1133">Transmembrane helix</keyword>
<dbReference type="EMBL" id="KB206721">
    <property type="protein sequence ID" value="ELP88625.1"/>
    <property type="molecule type" value="Genomic_DNA"/>
</dbReference>
<organism evidence="2 3">
    <name type="scientific">Entamoeba invadens IP1</name>
    <dbReference type="NCBI Taxonomy" id="370355"/>
    <lineage>
        <taxon>Eukaryota</taxon>
        <taxon>Amoebozoa</taxon>
        <taxon>Evosea</taxon>
        <taxon>Archamoebae</taxon>
        <taxon>Mastigamoebida</taxon>
        <taxon>Entamoebidae</taxon>
        <taxon>Entamoeba</taxon>
    </lineage>
</organism>
<accession>A0A0A1U9D2</accession>
<keyword evidence="1" id="KW-0472">Membrane</keyword>
<sequence>MNSITPEAARNVLKDTPNGVQDIGVVFIGKDKKRTKVTFIKKNDQTKNNGCIAKYGDKFLVGYTEDKTKFYLGTIDASVTIKDQFEEVTDVTGWGDRDDSFRSLSSGNIFWVKAPQNKGNKLVIYEFNTAGTVDPTHEIHNGVVLGYLALFVGILLMLI</sequence>
<keyword evidence="1" id="KW-0812">Transmembrane</keyword>
<dbReference type="KEGG" id="eiv:EIN_434910"/>